<dbReference type="PANTHER" id="PTHR12415">
    <property type="entry name" value="TYROSYL-DNA PHOSPHODIESTERASE 1"/>
    <property type="match status" value="1"/>
</dbReference>
<organism evidence="6 7">
    <name type="scientific">Cadophora malorum</name>
    <dbReference type="NCBI Taxonomy" id="108018"/>
    <lineage>
        <taxon>Eukaryota</taxon>
        <taxon>Fungi</taxon>
        <taxon>Dikarya</taxon>
        <taxon>Ascomycota</taxon>
        <taxon>Pezizomycotina</taxon>
        <taxon>Leotiomycetes</taxon>
        <taxon>Helotiales</taxon>
        <taxon>Ploettnerulaceae</taxon>
        <taxon>Cadophora</taxon>
    </lineage>
</organism>
<comment type="caution">
    <text evidence="6">The sequence shown here is derived from an EMBL/GenBank/DDBJ whole genome shotgun (WGS) entry which is preliminary data.</text>
</comment>
<feature type="compositionally biased region" description="Acidic residues" evidence="4">
    <location>
        <begin position="35"/>
        <end position="47"/>
    </location>
</feature>
<evidence type="ECO:0000256" key="3">
    <source>
        <dbReference type="PIRSR" id="PIRSR610347-3"/>
    </source>
</evidence>
<evidence type="ECO:0000256" key="4">
    <source>
        <dbReference type="SAM" id="MobiDB-lite"/>
    </source>
</evidence>
<proteinExistence type="predicted"/>
<dbReference type="GO" id="GO:0003697">
    <property type="term" value="F:single-stranded DNA binding"/>
    <property type="evidence" value="ECO:0007669"/>
    <property type="project" value="TreeGrafter"/>
</dbReference>
<evidence type="ECO:0000313" key="7">
    <source>
        <dbReference type="Proteomes" id="UP000664132"/>
    </source>
</evidence>
<keyword evidence="7" id="KW-1185">Reference proteome</keyword>
<feature type="site" description="Interaction with DNA" evidence="3">
    <location>
        <position position="488"/>
    </location>
</feature>
<evidence type="ECO:0000256" key="1">
    <source>
        <dbReference type="PIRSR" id="PIRSR610347-1"/>
    </source>
</evidence>
<feature type="region of interest" description="Disordered" evidence="4">
    <location>
        <begin position="1"/>
        <end position="155"/>
    </location>
</feature>
<feature type="compositionally biased region" description="Basic and acidic residues" evidence="4">
    <location>
        <begin position="146"/>
        <end position="155"/>
    </location>
</feature>
<dbReference type="AlphaFoldDB" id="A0A8H8BTG0"/>
<dbReference type="PROSITE" id="PS50035">
    <property type="entry name" value="PLD"/>
    <property type="match status" value="1"/>
</dbReference>
<feature type="compositionally biased region" description="Basic and acidic residues" evidence="4">
    <location>
        <begin position="110"/>
        <end position="127"/>
    </location>
</feature>
<sequence length="573" mass="63740">MSDTESDEDFKRAVALSLQERSPVPGSKSNAIDLVSDDDDDEDDDLDAPVTARKIRGSEDTSTKPFKSVKPGQIAGTPSLQTNGGIGRETSNGGGEAAMGATQTSGLLGLDRKAMEAERLQRQKQRSESSQPTISSKRHASISPPRLREQEKASADEAFGQTHFTSQSNEEKRQKMSPILPTMLSRNEELLSKPGIQHPDGVVKKTWVKGVPRLGDDIKIEEVLQKDDLKLAVLSAFQVEPEWVESKLDPKTKVIWVLQAKTAAEKQNIRSMAPSKYRFCFPSMEGNINCMHSKLQLLSYSTHLRVVVPSANLTSYDWGETGVMENVCFLIDLPRLQPGEEVPEPTHFAEEAASIGSLNETFLMSLYNAAQGDDGLVEYGWRAGKSTRNKGMCETEHKLSDTLKDRFRIYFPTAETVANSRGGIGCGGTICLQAKWYDSTTFPRHLMRDCQSLRPGLLMHSKMMFVRGNGDEQDRKIAWAYVGSANLSESAWGRLVRDKNTREPRLTCRNWECGVILPVVELTIKAGSEQHSTREDNYEASLGMDIFVGQVPVPMQVPGSQYGLRRPWFFQHH</sequence>
<feature type="binding site" evidence="2">
    <location>
        <position position="462"/>
    </location>
    <ligand>
        <name>substrate</name>
    </ligand>
</feature>
<accession>A0A8H8BTG0</accession>
<protein>
    <recommendedName>
        <fullName evidence="5">PLD phosphodiesterase domain-containing protein</fullName>
    </recommendedName>
</protein>
<gene>
    <name evidence="6" type="ORF">IFR04_003556</name>
</gene>
<feature type="domain" description="PLD phosphodiesterase" evidence="5">
    <location>
        <begin position="455"/>
        <end position="491"/>
    </location>
</feature>
<dbReference type="OrthoDB" id="47785at2759"/>
<dbReference type="PANTHER" id="PTHR12415:SF4">
    <property type="entry name" value="TYROSYL-DNA PHOSPHODIESTERASE DOMAIN-CONTAINING PROTEIN"/>
    <property type="match status" value="1"/>
</dbReference>
<dbReference type="Proteomes" id="UP000664132">
    <property type="component" value="Unassembled WGS sequence"/>
</dbReference>
<dbReference type="EMBL" id="JAFJYH010000036">
    <property type="protein sequence ID" value="KAG4423322.1"/>
    <property type="molecule type" value="Genomic_DNA"/>
</dbReference>
<dbReference type="Gene3D" id="3.30.870.10">
    <property type="entry name" value="Endonuclease Chain A"/>
    <property type="match status" value="1"/>
</dbReference>
<feature type="active site" description="Proton donor/acceptor" evidence="1">
    <location>
        <position position="460"/>
    </location>
</feature>
<dbReference type="SUPFAM" id="SSF56024">
    <property type="entry name" value="Phospholipase D/nuclease"/>
    <property type="match status" value="2"/>
</dbReference>
<dbReference type="Pfam" id="PF06087">
    <property type="entry name" value="Tyr-DNA_phospho"/>
    <property type="match status" value="1"/>
</dbReference>
<dbReference type="InterPro" id="IPR001736">
    <property type="entry name" value="PLipase_D/transphosphatidylase"/>
</dbReference>
<dbReference type="InterPro" id="IPR010347">
    <property type="entry name" value="Tdp1"/>
</dbReference>
<dbReference type="GO" id="GO:0006281">
    <property type="term" value="P:DNA repair"/>
    <property type="evidence" value="ECO:0007669"/>
    <property type="project" value="InterPro"/>
</dbReference>
<evidence type="ECO:0000256" key="2">
    <source>
        <dbReference type="PIRSR" id="PIRSR610347-2"/>
    </source>
</evidence>
<name>A0A8H8BTG0_9HELO</name>
<reference evidence="6" key="1">
    <citation type="submission" date="2021-02" db="EMBL/GenBank/DDBJ databases">
        <title>Genome sequence Cadophora malorum strain M34.</title>
        <authorList>
            <person name="Stefanovic E."/>
            <person name="Vu D."/>
            <person name="Scully C."/>
            <person name="Dijksterhuis J."/>
            <person name="Roader J."/>
            <person name="Houbraken J."/>
        </authorList>
    </citation>
    <scope>NUCLEOTIDE SEQUENCE</scope>
    <source>
        <strain evidence="6">M34</strain>
    </source>
</reference>
<dbReference type="GO" id="GO:0005634">
    <property type="term" value="C:nucleus"/>
    <property type="evidence" value="ECO:0007669"/>
    <property type="project" value="InterPro"/>
</dbReference>
<feature type="compositionally biased region" description="Gly residues" evidence="4">
    <location>
        <begin position="84"/>
        <end position="97"/>
    </location>
</feature>
<evidence type="ECO:0000313" key="6">
    <source>
        <dbReference type="EMBL" id="KAG4423322.1"/>
    </source>
</evidence>
<dbReference type="GO" id="GO:0003690">
    <property type="term" value="F:double-stranded DNA binding"/>
    <property type="evidence" value="ECO:0007669"/>
    <property type="project" value="TreeGrafter"/>
</dbReference>
<dbReference type="GO" id="GO:0017005">
    <property type="term" value="F:3'-tyrosyl-DNA phosphodiesterase activity"/>
    <property type="evidence" value="ECO:0007669"/>
    <property type="project" value="TreeGrafter"/>
</dbReference>
<dbReference type="CDD" id="cd09122">
    <property type="entry name" value="PLDc_Tdp1_1"/>
    <property type="match status" value="1"/>
</dbReference>
<evidence type="ECO:0000259" key="5">
    <source>
        <dbReference type="PROSITE" id="PS50035"/>
    </source>
</evidence>